<organism evidence="2 3">
    <name type="scientific">Halocynthiibacter halioticoli</name>
    <dbReference type="NCBI Taxonomy" id="2986804"/>
    <lineage>
        <taxon>Bacteria</taxon>
        <taxon>Pseudomonadati</taxon>
        <taxon>Pseudomonadota</taxon>
        <taxon>Alphaproteobacteria</taxon>
        <taxon>Rhodobacterales</taxon>
        <taxon>Paracoccaceae</taxon>
        <taxon>Halocynthiibacter</taxon>
    </lineage>
</organism>
<feature type="transmembrane region" description="Helical" evidence="1">
    <location>
        <begin position="239"/>
        <end position="256"/>
    </location>
</feature>
<feature type="transmembrane region" description="Helical" evidence="1">
    <location>
        <begin position="171"/>
        <end position="195"/>
    </location>
</feature>
<feature type="transmembrane region" description="Helical" evidence="1">
    <location>
        <begin position="141"/>
        <end position="159"/>
    </location>
</feature>
<protein>
    <submittedName>
        <fullName evidence="2">NnrS family protein</fullName>
    </submittedName>
</protein>
<feature type="transmembrane region" description="Helical" evidence="1">
    <location>
        <begin position="362"/>
        <end position="382"/>
    </location>
</feature>
<comment type="caution">
    <text evidence="2">The sequence shown here is derived from an EMBL/GenBank/DDBJ whole genome shotgun (WGS) entry which is preliminary data.</text>
</comment>
<keyword evidence="1" id="KW-1133">Transmembrane helix</keyword>
<dbReference type="EMBL" id="JAOYFC010000001">
    <property type="protein sequence ID" value="MCV6823375.1"/>
    <property type="molecule type" value="Genomic_DNA"/>
</dbReference>
<feature type="transmembrane region" description="Helical" evidence="1">
    <location>
        <begin position="216"/>
        <end position="233"/>
    </location>
</feature>
<feature type="transmembrane region" description="Helical" evidence="1">
    <location>
        <begin position="111"/>
        <end position="129"/>
    </location>
</feature>
<dbReference type="Proteomes" id="UP001208041">
    <property type="component" value="Unassembled WGS sequence"/>
</dbReference>
<keyword evidence="3" id="KW-1185">Reference proteome</keyword>
<sequence>MSQFRQLFTEGFRFFFLAAGIFGFVVIALWTVSLAMPNAPLVLPGDMSISAWHSHEMIFGYGTAALGGFFLTAVPNWTKGKMAPASFVTLLAVIWFAGRVAMFFAGVLNPYVLAAIDLLFIPVMGANIAHQLMRNPKPANLMFLVLLALIWFGNLRVHLDWMGFSWGDAYAGLRAGMMGICAMIAILGGRVTPAFTRNAMRKLGIESNLPVSRKPFEIAGAASAVLLPIVILLSAPDMLVGFVAIIAGIAQMLRLSGWRSDWTRHNPIIWSLHLAYGMLALGYFLYGLSRTGLGSEVGALHVLAIGAVGGMTLAVMSRASLGHTGRELIATPGVSVAYAILPFSALLRWIGSQLGGELAQMAILGSGVLWCVSLSLFVRMVWPVVSRPRVARA</sequence>
<feature type="transmembrane region" description="Helical" evidence="1">
    <location>
        <begin position="268"/>
        <end position="286"/>
    </location>
</feature>
<feature type="transmembrane region" description="Helical" evidence="1">
    <location>
        <begin position="87"/>
        <end position="105"/>
    </location>
</feature>
<dbReference type="InterPro" id="IPR010266">
    <property type="entry name" value="NnrS"/>
</dbReference>
<evidence type="ECO:0000313" key="3">
    <source>
        <dbReference type="Proteomes" id="UP001208041"/>
    </source>
</evidence>
<dbReference type="Pfam" id="PF05940">
    <property type="entry name" value="NnrS"/>
    <property type="match status" value="1"/>
</dbReference>
<dbReference type="AlphaFoldDB" id="A0AAE3IWE4"/>
<reference evidence="2" key="1">
    <citation type="submission" date="2022-10" db="EMBL/GenBank/DDBJ databases">
        <authorList>
            <person name="Yue Y."/>
        </authorList>
    </citation>
    <scope>NUCLEOTIDE SEQUENCE</scope>
    <source>
        <strain evidence="2">Z654</strain>
    </source>
</reference>
<evidence type="ECO:0000256" key="1">
    <source>
        <dbReference type="SAM" id="Phobius"/>
    </source>
</evidence>
<feature type="transmembrane region" description="Helical" evidence="1">
    <location>
        <begin position="328"/>
        <end position="350"/>
    </location>
</feature>
<name>A0AAE3IWE4_9RHOB</name>
<feature type="transmembrane region" description="Helical" evidence="1">
    <location>
        <begin position="57"/>
        <end position="75"/>
    </location>
</feature>
<dbReference type="RefSeq" id="WP_263952223.1">
    <property type="nucleotide sequence ID" value="NZ_JAOYFC010000001.1"/>
</dbReference>
<accession>A0AAE3IWE4</accession>
<keyword evidence="1" id="KW-0472">Membrane</keyword>
<feature type="transmembrane region" description="Helical" evidence="1">
    <location>
        <begin position="298"/>
        <end position="316"/>
    </location>
</feature>
<keyword evidence="1" id="KW-0812">Transmembrane</keyword>
<feature type="transmembrane region" description="Helical" evidence="1">
    <location>
        <begin position="12"/>
        <end position="37"/>
    </location>
</feature>
<proteinExistence type="predicted"/>
<evidence type="ECO:0000313" key="2">
    <source>
        <dbReference type="EMBL" id="MCV6823375.1"/>
    </source>
</evidence>
<gene>
    <name evidence="2" type="ORF">OH136_02300</name>
</gene>